<protein>
    <submittedName>
        <fullName evidence="2">Uncharacterized protein</fullName>
    </submittedName>
</protein>
<dbReference type="AlphaFoldDB" id="A0AAP2WAM6"/>
<feature type="compositionally biased region" description="Polar residues" evidence="1">
    <location>
        <begin position="69"/>
        <end position="97"/>
    </location>
</feature>
<comment type="caution">
    <text evidence="2">The sequence shown here is derived from an EMBL/GenBank/DDBJ whole genome shotgun (WGS) entry which is preliminary data.</text>
</comment>
<feature type="region of interest" description="Disordered" evidence="1">
    <location>
        <begin position="1"/>
        <end position="104"/>
    </location>
</feature>
<sequence>MNNFQNGMYNNGMNGNRGRNMSPMNGDAGQNQNPGNNYQNSVDNFQNPNSSPQNTGSPAQNAGAADQSPGASGQNPGNTGNPDGTPLSGQNSSGNDSWKNDPSLKNMDLKKLAFLSELVSQSGSQSMDSLLPFLMSANKNANSMGMQFNDSETDLILNVLKSRMKPEEQSRIDMIRKMADMLGRK</sequence>
<dbReference type="EMBL" id="JAJNOR010000010">
    <property type="protein sequence ID" value="MCD2493602.1"/>
    <property type="molecule type" value="Genomic_DNA"/>
</dbReference>
<feature type="compositionally biased region" description="Polar residues" evidence="1">
    <location>
        <begin position="41"/>
        <end position="60"/>
    </location>
</feature>
<dbReference type="Proteomes" id="UP001299265">
    <property type="component" value="Unassembled WGS sequence"/>
</dbReference>
<name>A0AAP2WAM6_9FIRM</name>
<feature type="compositionally biased region" description="Low complexity" evidence="1">
    <location>
        <begin position="1"/>
        <end position="40"/>
    </location>
</feature>
<evidence type="ECO:0000313" key="3">
    <source>
        <dbReference type="Proteomes" id="UP001299265"/>
    </source>
</evidence>
<gene>
    <name evidence="2" type="ORF">LQE92_13395</name>
</gene>
<keyword evidence="3" id="KW-1185">Reference proteome</keyword>
<evidence type="ECO:0000313" key="2">
    <source>
        <dbReference type="EMBL" id="MCD2493602.1"/>
    </source>
</evidence>
<proteinExistence type="predicted"/>
<organism evidence="2 3">
    <name type="scientific">Lientehia hominis</name>
    <dbReference type="NCBI Taxonomy" id="2897778"/>
    <lineage>
        <taxon>Bacteria</taxon>
        <taxon>Bacillati</taxon>
        <taxon>Bacillota</taxon>
        <taxon>Clostridia</taxon>
        <taxon>Lachnospirales</taxon>
        <taxon>Lachnospiraceae</taxon>
        <taxon>Lientehia</taxon>
    </lineage>
</organism>
<accession>A0AAP2WAM6</accession>
<evidence type="ECO:0000256" key="1">
    <source>
        <dbReference type="SAM" id="MobiDB-lite"/>
    </source>
</evidence>
<dbReference type="RefSeq" id="WP_231063445.1">
    <property type="nucleotide sequence ID" value="NZ_JAJNOR010000010.1"/>
</dbReference>
<reference evidence="2 3" key="1">
    <citation type="submission" date="2021-11" db="EMBL/GenBank/DDBJ databases">
        <title>Lacrimispora sp. nov. NSJ-141 isolated from human feces.</title>
        <authorList>
            <person name="Abdugheni R."/>
        </authorList>
    </citation>
    <scope>NUCLEOTIDE SEQUENCE [LARGE SCALE GENOMIC DNA]</scope>
    <source>
        <strain evidence="2 3">NSJ-141</strain>
    </source>
</reference>